<feature type="domain" description="Sulfatase N-terminal" evidence="6">
    <location>
        <begin position="32"/>
        <end position="341"/>
    </location>
</feature>
<comment type="similarity">
    <text evidence="1">Belongs to the sulfatase family.</text>
</comment>
<dbReference type="OrthoDB" id="9762324at2"/>
<dbReference type="GO" id="GO:0004065">
    <property type="term" value="F:arylsulfatase activity"/>
    <property type="evidence" value="ECO:0007669"/>
    <property type="project" value="TreeGrafter"/>
</dbReference>
<dbReference type="InterPro" id="IPR024607">
    <property type="entry name" value="Sulfatase_CS"/>
</dbReference>
<dbReference type="CDD" id="cd16027">
    <property type="entry name" value="SGSH"/>
    <property type="match status" value="1"/>
</dbReference>
<dbReference type="Pfam" id="PF00884">
    <property type="entry name" value="Sulfatase"/>
    <property type="match status" value="1"/>
</dbReference>
<keyword evidence="3" id="KW-0378">Hydrolase</keyword>
<reference evidence="7 8" key="1">
    <citation type="submission" date="2017-09" db="EMBL/GenBank/DDBJ databases">
        <title>Complete genome sequence of Verrucomicrobial strain HZ-65, isolated from freshwater.</title>
        <authorList>
            <person name="Choi A."/>
        </authorList>
    </citation>
    <scope>NUCLEOTIDE SEQUENCE [LARGE SCALE GENOMIC DNA]</scope>
    <source>
        <strain evidence="7 8">HZ-65</strain>
    </source>
</reference>
<dbReference type="Gene3D" id="3.40.720.10">
    <property type="entry name" value="Alkaline Phosphatase, subunit A"/>
    <property type="match status" value="1"/>
</dbReference>
<dbReference type="PROSITE" id="PS00149">
    <property type="entry name" value="SULFATASE_2"/>
    <property type="match status" value="1"/>
</dbReference>
<dbReference type="SUPFAM" id="SSF53649">
    <property type="entry name" value="Alkaline phosphatase-like"/>
    <property type="match status" value="1"/>
</dbReference>
<proteinExistence type="inferred from homology"/>
<evidence type="ECO:0000256" key="2">
    <source>
        <dbReference type="ARBA" id="ARBA00022723"/>
    </source>
</evidence>
<protein>
    <submittedName>
        <fullName evidence="7">Heparan N-sulfatase</fullName>
    </submittedName>
</protein>
<dbReference type="EMBL" id="CP023344">
    <property type="protein sequence ID" value="ATC65812.1"/>
    <property type="molecule type" value="Genomic_DNA"/>
</dbReference>
<evidence type="ECO:0000256" key="3">
    <source>
        <dbReference type="ARBA" id="ARBA00022801"/>
    </source>
</evidence>
<dbReference type="InterPro" id="IPR050738">
    <property type="entry name" value="Sulfatase"/>
</dbReference>
<dbReference type="PANTHER" id="PTHR42693:SF53">
    <property type="entry name" value="ENDO-4-O-SULFATASE"/>
    <property type="match status" value="1"/>
</dbReference>
<evidence type="ECO:0000313" key="8">
    <source>
        <dbReference type="Proteomes" id="UP000217265"/>
    </source>
</evidence>
<feature type="chain" id="PRO_5012041484" evidence="5">
    <location>
        <begin position="30"/>
        <end position="490"/>
    </location>
</feature>
<accession>A0A290QND0</accession>
<sequence>MTSRFHRLFPRALTVVLLTGLCGISAASATRPNIVLIVSDDHGTDALGCYGNPVIKTPNLDALAADGTRFTDAFCTSASCSPSRAVILSGRQNHRNGMYGLEHDESHFSSFANVRSLPVVLAESGYRTARVGKFHVAPDSVYSFQTVLSQGAANDPATIGRSPVEMAELARGVIEKKDEKPFFLYYATDDPHRANAVLPNGKPTFETYPEPNSFGNRKAGYTGITPVTYRPDEVIVPPFLPDTPVARAELAQYYQAVSRLDQGVGRLIEILKKSGQYENTLIIYISDNGAAFPNAKTTLYDSGMKLPCIIRSPGRARGGVTQDAMITWADIMPTLLDVAGISLKNYEMDGRSFRAALAGARVQGWDEIFASHTFHQITMYYPMRVVRTRDYKLIYNLASGLTFPSARDLIQSPTWISVVREGGTVIGRRTIEQYLHRPQFELYDLKKDPDEIVNLADDPALQTVKAGLIEKLKAFQAASKDPWISKWNYE</sequence>
<dbReference type="InterPro" id="IPR017850">
    <property type="entry name" value="Alkaline_phosphatase_core_sf"/>
</dbReference>
<dbReference type="GO" id="GO:0046872">
    <property type="term" value="F:metal ion binding"/>
    <property type="evidence" value="ECO:0007669"/>
    <property type="project" value="UniProtKB-KW"/>
</dbReference>
<keyword evidence="8" id="KW-1185">Reference proteome</keyword>
<dbReference type="InterPro" id="IPR000917">
    <property type="entry name" value="Sulfatase_N"/>
</dbReference>
<keyword evidence="2" id="KW-0479">Metal-binding</keyword>
<evidence type="ECO:0000256" key="5">
    <source>
        <dbReference type="SAM" id="SignalP"/>
    </source>
</evidence>
<dbReference type="KEGG" id="vbh:CMV30_18690"/>
<gene>
    <name evidence="7" type="ORF">CMV30_18690</name>
</gene>
<evidence type="ECO:0000313" key="7">
    <source>
        <dbReference type="EMBL" id="ATC65812.1"/>
    </source>
</evidence>
<dbReference type="AlphaFoldDB" id="A0A290QND0"/>
<dbReference type="Proteomes" id="UP000217265">
    <property type="component" value="Chromosome"/>
</dbReference>
<organism evidence="7 8">
    <name type="scientific">Nibricoccus aquaticus</name>
    <dbReference type="NCBI Taxonomy" id="2576891"/>
    <lineage>
        <taxon>Bacteria</taxon>
        <taxon>Pseudomonadati</taxon>
        <taxon>Verrucomicrobiota</taxon>
        <taxon>Opitutia</taxon>
        <taxon>Opitutales</taxon>
        <taxon>Opitutaceae</taxon>
        <taxon>Nibricoccus</taxon>
    </lineage>
</organism>
<evidence type="ECO:0000256" key="1">
    <source>
        <dbReference type="ARBA" id="ARBA00008779"/>
    </source>
</evidence>
<evidence type="ECO:0000256" key="4">
    <source>
        <dbReference type="ARBA" id="ARBA00022837"/>
    </source>
</evidence>
<feature type="signal peptide" evidence="5">
    <location>
        <begin position="1"/>
        <end position="29"/>
    </location>
</feature>
<evidence type="ECO:0000259" key="6">
    <source>
        <dbReference type="Pfam" id="PF00884"/>
    </source>
</evidence>
<keyword evidence="5" id="KW-0732">Signal</keyword>
<name>A0A290QND0_9BACT</name>
<keyword evidence="4" id="KW-0106">Calcium</keyword>
<dbReference type="PANTHER" id="PTHR42693">
    <property type="entry name" value="ARYLSULFATASE FAMILY MEMBER"/>
    <property type="match status" value="1"/>
</dbReference>